<gene>
    <name evidence="3" type="ORF">AF331_18355</name>
</gene>
<evidence type="ECO:0000313" key="3">
    <source>
        <dbReference type="EMBL" id="KON82821.1"/>
    </source>
</evidence>
<proteinExistence type="predicted"/>
<comment type="caution">
    <text evidence="3">The sequence shown here is derived from an EMBL/GenBank/DDBJ whole genome shotgun (WGS) entry which is preliminary data.</text>
</comment>
<dbReference type="RefSeq" id="WP_053429477.1">
    <property type="nucleotide sequence ID" value="NZ_JAUKEI010000004.1"/>
</dbReference>
<keyword evidence="2" id="KW-0732">Signal</keyword>
<dbReference type="InterPro" id="IPR022121">
    <property type="entry name" value="Peptidase_M73_camelysin"/>
</dbReference>
<evidence type="ECO:0000313" key="4">
    <source>
        <dbReference type="Proteomes" id="UP000037405"/>
    </source>
</evidence>
<dbReference type="Pfam" id="PF12389">
    <property type="entry name" value="Peptidase_M73"/>
    <property type="match status" value="1"/>
</dbReference>
<feature type="chain" id="PRO_5005599130" evidence="2">
    <location>
        <begin position="28"/>
        <end position="265"/>
    </location>
</feature>
<feature type="signal peptide" evidence="2">
    <location>
        <begin position="1"/>
        <end position="27"/>
    </location>
</feature>
<feature type="region of interest" description="Disordered" evidence="1">
    <location>
        <begin position="229"/>
        <end position="265"/>
    </location>
</feature>
<name>A0A0M0G015_9BACI</name>
<sequence>MSIKKKLGLGVATAALGLSLIGGGTYAAFNDTATVNNHFASGTLDLAVKGGKNKPVNFDLSNMKPGDSVERIFKLKNVGTIAIKDVLMNVRAEEFDNGDNGSTMEDYLKQFKIKVFKVDQDPEGYTYGRESILESKDVTLYDLYTGDLDGKVKEAYLKGNRINLAPVGSNHTNQGLVSESNNSVKIEIAFKNDKKKKENGEYEQNQFMNNSIDFFFDLEATQWDGIKIDKDDANGEINNGKQVQDSRLPRDNTSGSGKIKNPVTD</sequence>
<dbReference type="NCBIfam" id="TIGR04088">
    <property type="entry name" value="cognate_SipW"/>
    <property type="match status" value="1"/>
</dbReference>
<reference evidence="4" key="1">
    <citation type="submission" date="2015-07" db="EMBL/GenBank/DDBJ databases">
        <title>Fjat-14235 jcm11544.</title>
        <authorList>
            <person name="Liu B."/>
            <person name="Wang J."/>
            <person name="Zhu Y."/>
            <person name="Liu G."/>
            <person name="Chen Q."/>
            <person name="Chen Z."/>
            <person name="Lan J."/>
            <person name="Che J."/>
            <person name="Ge C."/>
            <person name="Shi H."/>
            <person name="Pan Z."/>
            <person name="Liu X."/>
        </authorList>
    </citation>
    <scope>NUCLEOTIDE SEQUENCE [LARGE SCALE GENOMIC DNA]</scope>
    <source>
        <strain evidence="4">JCM 11544</strain>
    </source>
</reference>
<evidence type="ECO:0000256" key="1">
    <source>
        <dbReference type="SAM" id="MobiDB-lite"/>
    </source>
</evidence>
<dbReference type="InterPro" id="IPR023833">
    <property type="entry name" value="Signal_pept_SipW-depend-type"/>
</dbReference>
<dbReference type="STRING" id="189381.GCA_900166615_00544"/>
<accession>A0A0M0G015</accession>
<evidence type="ECO:0000256" key="2">
    <source>
        <dbReference type="SAM" id="SignalP"/>
    </source>
</evidence>
<organism evidence="3 4">
    <name type="scientific">Rossellomorea marisflavi</name>
    <dbReference type="NCBI Taxonomy" id="189381"/>
    <lineage>
        <taxon>Bacteria</taxon>
        <taxon>Bacillati</taxon>
        <taxon>Bacillota</taxon>
        <taxon>Bacilli</taxon>
        <taxon>Bacillales</taxon>
        <taxon>Bacillaceae</taxon>
        <taxon>Rossellomorea</taxon>
    </lineage>
</organism>
<keyword evidence="4" id="KW-1185">Reference proteome</keyword>
<feature type="compositionally biased region" description="Polar residues" evidence="1">
    <location>
        <begin position="236"/>
        <end position="256"/>
    </location>
</feature>
<protein>
    <submittedName>
        <fullName evidence="3">Uncharacterized protein</fullName>
    </submittedName>
</protein>
<dbReference type="Proteomes" id="UP000037405">
    <property type="component" value="Unassembled WGS sequence"/>
</dbReference>
<dbReference type="PATRIC" id="fig|189381.12.peg.3169"/>
<dbReference type="OrthoDB" id="2660939at2"/>
<dbReference type="AlphaFoldDB" id="A0A0M0G015"/>
<dbReference type="EMBL" id="LGUE01000008">
    <property type="protein sequence ID" value="KON82821.1"/>
    <property type="molecule type" value="Genomic_DNA"/>
</dbReference>